<dbReference type="PANTHER" id="PTHR10134">
    <property type="entry name" value="CYTOCHROME B-C1 COMPLEX SUBUNIT RIESKE, MITOCHONDRIAL"/>
    <property type="match status" value="1"/>
</dbReference>
<dbReference type="CDD" id="cd03467">
    <property type="entry name" value="Rieske"/>
    <property type="match status" value="1"/>
</dbReference>
<keyword evidence="2" id="KW-0479">Metal-binding</keyword>
<evidence type="ECO:0000256" key="6">
    <source>
        <dbReference type="ARBA" id="ARBA00034078"/>
    </source>
</evidence>
<dbReference type="EMBL" id="JBGBZJ010000003">
    <property type="protein sequence ID" value="MEY9459394.1"/>
    <property type="molecule type" value="Genomic_DNA"/>
</dbReference>
<dbReference type="InterPro" id="IPR017941">
    <property type="entry name" value="Rieske_2Fe-2S"/>
</dbReference>
<dbReference type="Pfam" id="PF00355">
    <property type="entry name" value="Rieske"/>
    <property type="match status" value="1"/>
</dbReference>
<evidence type="ECO:0000313" key="8">
    <source>
        <dbReference type="EMBL" id="MEY9459394.1"/>
    </source>
</evidence>
<evidence type="ECO:0000256" key="2">
    <source>
        <dbReference type="ARBA" id="ARBA00022723"/>
    </source>
</evidence>
<gene>
    <name evidence="8" type="ORF">ABIG07_008342</name>
</gene>
<keyword evidence="4" id="KW-0411">Iron-sulfur</keyword>
<dbReference type="PRINTS" id="PR00162">
    <property type="entry name" value="RIESKE"/>
</dbReference>
<evidence type="ECO:0000256" key="1">
    <source>
        <dbReference type="ARBA" id="ARBA00022714"/>
    </source>
</evidence>
<keyword evidence="9" id="KW-1185">Reference proteome</keyword>
<accession>A0ABV4G8U0</accession>
<feature type="domain" description="Rieske" evidence="7">
    <location>
        <begin position="145"/>
        <end position="238"/>
    </location>
</feature>
<evidence type="ECO:0000256" key="5">
    <source>
        <dbReference type="ARBA" id="ARBA00023157"/>
    </source>
</evidence>
<evidence type="ECO:0000256" key="3">
    <source>
        <dbReference type="ARBA" id="ARBA00023004"/>
    </source>
</evidence>
<dbReference type="Gene3D" id="2.102.10.10">
    <property type="entry name" value="Rieske [2Fe-2S] iron-sulphur domain"/>
    <property type="match status" value="1"/>
</dbReference>
<dbReference type="InterPro" id="IPR014349">
    <property type="entry name" value="Rieske_Fe-S_prot"/>
</dbReference>
<comment type="caution">
    <text evidence="8">The sequence shown here is derived from an EMBL/GenBank/DDBJ whole genome shotgun (WGS) entry which is preliminary data.</text>
</comment>
<dbReference type="InterPro" id="IPR005805">
    <property type="entry name" value="Rieske_Fe-S_prot_C"/>
</dbReference>
<reference evidence="8 9" key="1">
    <citation type="submission" date="2024-07" db="EMBL/GenBank/DDBJ databases">
        <title>Genomic Encyclopedia of Type Strains, Phase V (KMG-V): Genome sequencing to study the core and pangenomes of soil and plant-associated prokaryotes.</title>
        <authorList>
            <person name="Whitman W."/>
        </authorList>
    </citation>
    <scope>NUCLEOTIDE SEQUENCE [LARGE SCALE GENOMIC DNA]</scope>
    <source>
        <strain evidence="8 9">USDA 152</strain>
    </source>
</reference>
<evidence type="ECO:0000313" key="9">
    <source>
        <dbReference type="Proteomes" id="UP001565369"/>
    </source>
</evidence>
<protein>
    <submittedName>
        <fullName evidence="8">Rieske iron-sulfur protein</fullName>
    </submittedName>
</protein>
<dbReference type="SUPFAM" id="SSF50022">
    <property type="entry name" value="ISP domain"/>
    <property type="match status" value="1"/>
</dbReference>
<comment type="cofactor">
    <cofactor evidence="6">
        <name>[2Fe-2S] cluster</name>
        <dbReference type="ChEBI" id="CHEBI:190135"/>
    </cofactor>
</comment>
<organism evidence="8 9">
    <name type="scientific">Bradyrhizobium ottawaense</name>
    <dbReference type="NCBI Taxonomy" id="931866"/>
    <lineage>
        <taxon>Bacteria</taxon>
        <taxon>Pseudomonadati</taxon>
        <taxon>Pseudomonadota</taxon>
        <taxon>Alphaproteobacteria</taxon>
        <taxon>Hyphomicrobiales</taxon>
        <taxon>Nitrobacteraceae</taxon>
        <taxon>Bradyrhizobium</taxon>
    </lineage>
</organism>
<keyword evidence="5" id="KW-1015">Disulfide bond</keyword>
<proteinExistence type="predicted"/>
<dbReference type="PROSITE" id="PS51296">
    <property type="entry name" value="RIESKE"/>
    <property type="match status" value="1"/>
</dbReference>
<dbReference type="Proteomes" id="UP001565369">
    <property type="component" value="Unassembled WGS sequence"/>
</dbReference>
<keyword evidence="1" id="KW-0001">2Fe-2S</keyword>
<evidence type="ECO:0000259" key="7">
    <source>
        <dbReference type="PROSITE" id="PS51296"/>
    </source>
</evidence>
<keyword evidence="3" id="KW-0408">Iron</keyword>
<dbReference type="InterPro" id="IPR036922">
    <property type="entry name" value="Rieske_2Fe-2S_sf"/>
</dbReference>
<evidence type="ECO:0000256" key="4">
    <source>
        <dbReference type="ARBA" id="ARBA00023014"/>
    </source>
</evidence>
<name>A0ABV4G8U0_9BRAD</name>
<sequence>MRSSSLNQREQSHIDALRCQFFALFSAEFQRLLVDMSRASLTANSTSSENSGEPEADACADQTRRTVLLGALATTACLGCSGHARADEDPPGSDERPQKGDVLVFSEGDKEGKLITAADLPAGGPPVHAWPKDPKTSVVRSASRLNEILIIKLDPAELDEKTAARAVDGIIAYSAICSHAGCPVTAWVKSDVGDKEVFKCMCHNSEYDPRAGAQVVFGPAPRRLAALPVALADGSLSVAGNFIGKVGGAQPG</sequence>